<feature type="transmembrane region" description="Helical" evidence="8">
    <location>
        <begin position="117"/>
        <end position="139"/>
    </location>
</feature>
<dbReference type="RefSeq" id="WP_077668824.1">
    <property type="nucleotide sequence ID" value="NZ_MUFB01000054.1"/>
</dbReference>
<accession>A0ABX3K4Q7</accession>
<dbReference type="InterPro" id="IPR058130">
    <property type="entry name" value="PEA_transf_C"/>
</dbReference>
<dbReference type="InterPro" id="IPR017850">
    <property type="entry name" value="Alkaline_phosphatase_core_sf"/>
</dbReference>
<protein>
    <submittedName>
        <fullName evidence="11">Phosphoethanolamine transferase</fullName>
    </submittedName>
</protein>
<comment type="caution">
    <text evidence="11">The sequence shown here is derived from an EMBL/GenBank/DDBJ whole genome shotgun (WGS) entry which is preliminary data.</text>
</comment>
<evidence type="ECO:0000256" key="2">
    <source>
        <dbReference type="ARBA" id="ARBA00022475"/>
    </source>
</evidence>
<evidence type="ECO:0000256" key="1">
    <source>
        <dbReference type="ARBA" id="ARBA00004429"/>
    </source>
</evidence>
<dbReference type="Pfam" id="PF00884">
    <property type="entry name" value="Sulfatase"/>
    <property type="match status" value="1"/>
</dbReference>
<evidence type="ECO:0000256" key="8">
    <source>
        <dbReference type="SAM" id="Phobius"/>
    </source>
</evidence>
<evidence type="ECO:0000256" key="3">
    <source>
        <dbReference type="ARBA" id="ARBA00022519"/>
    </source>
</evidence>
<proteinExistence type="predicted"/>
<evidence type="ECO:0000256" key="7">
    <source>
        <dbReference type="ARBA" id="ARBA00023136"/>
    </source>
</evidence>
<evidence type="ECO:0000259" key="10">
    <source>
        <dbReference type="Pfam" id="PF08019"/>
    </source>
</evidence>
<organism evidence="11 12">
    <name type="scientific">Salinivibrio siamensis</name>
    <dbReference type="NCBI Taxonomy" id="414286"/>
    <lineage>
        <taxon>Bacteria</taxon>
        <taxon>Pseudomonadati</taxon>
        <taxon>Pseudomonadota</taxon>
        <taxon>Gammaproteobacteria</taxon>
        <taxon>Vibrionales</taxon>
        <taxon>Vibrionaceae</taxon>
        <taxon>Salinivibrio</taxon>
    </lineage>
</organism>
<comment type="subcellular location">
    <subcellularLocation>
        <location evidence="1">Cell inner membrane</location>
        <topology evidence="1">Multi-pass membrane protein</topology>
    </subcellularLocation>
</comment>
<dbReference type="InterPro" id="IPR040423">
    <property type="entry name" value="PEA_transferase"/>
</dbReference>
<dbReference type="EMBL" id="MUFB01000054">
    <property type="protein sequence ID" value="OOE78511.1"/>
    <property type="molecule type" value="Genomic_DNA"/>
</dbReference>
<gene>
    <name evidence="11" type="ORF">BZG73_15905</name>
</gene>
<feature type="transmembrane region" description="Helical" evidence="8">
    <location>
        <begin position="75"/>
        <end position="97"/>
    </location>
</feature>
<evidence type="ECO:0000256" key="5">
    <source>
        <dbReference type="ARBA" id="ARBA00022692"/>
    </source>
</evidence>
<feature type="transmembrane region" description="Helical" evidence="8">
    <location>
        <begin position="151"/>
        <end position="173"/>
    </location>
</feature>
<dbReference type="CDD" id="cd16017">
    <property type="entry name" value="LptA"/>
    <property type="match status" value="1"/>
</dbReference>
<feature type="domain" description="Phosphoethanolamine transferase N-terminal" evidence="10">
    <location>
        <begin position="56"/>
        <end position="207"/>
    </location>
</feature>
<feature type="non-terminal residue" evidence="11">
    <location>
        <position position="456"/>
    </location>
</feature>
<keyword evidence="3" id="KW-0997">Cell inner membrane</keyword>
<dbReference type="Pfam" id="PF08019">
    <property type="entry name" value="EptA_B_N"/>
    <property type="match status" value="1"/>
</dbReference>
<dbReference type="PANTHER" id="PTHR30443">
    <property type="entry name" value="INNER MEMBRANE PROTEIN"/>
    <property type="match status" value="1"/>
</dbReference>
<dbReference type="PANTHER" id="PTHR30443:SF0">
    <property type="entry name" value="PHOSPHOETHANOLAMINE TRANSFERASE EPTA"/>
    <property type="match status" value="1"/>
</dbReference>
<sequence length="456" mass="51653">MNIKNVKFSHTSITIVIAIYFALIVNIPVYNELGGILYRLDSVNPGFVATIPLFFIASFNIIFNAFSWPFITKPFFILLLLLSAGASYATSHYGIIFDSDMIVNIFETDVAEASSYISFYSIAWVLLMGGVPSLFLFIVKIEESDPIFFMVMKKIISVIASVVVILIIASLYYQDYASVGRNNSYLKKVIIPTELVYSIGKYVNNKYLSDPLPYKKIGEDAQKKDEKHTKKPTLFVFVLGETARAENQQLNGYSRETNQFTSQEDIISFKNVSSCGTATAVSVPCLFSILERENFNRERADKQDNLLDIMQRAGTEMLWVENDSGDKGVAKNIPQVIVNRERSQTYCDGQTCFDEAVIQPFIDNIPSTEHGKDFMAVLHLIGSHGPTYYKRYPENMRVFSPDCQRADIENCSREEIVNTYDNTILYTDYVINKVIEKLKDLSSKYNTALIYVSDHG</sequence>
<keyword evidence="7 8" id="KW-0472">Membrane</keyword>
<dbReference type="Gene3D" id="3.40.720.10">
    <property type="entry name" value="Alkaline Phosphatase, subunit A"/>
    <property type="match status" value="1"/>
</dbReference>
<evidence type="ECO:0000313" key="12">
    <source>
        <dbReference type="Proteomes" id="UP000189410"/>
    </source>
</evidence>
<dbReference type="InterPro" id="IPR012549">
    <property type="entry name" value="EptA-like_N"/>
</dbReference>
<dbReference type="SUPFAM" id="SSF53649">
    <property type="entry name" value="Alkaline phosphatase-like"/>
    <property type="match status" value="1"/>
</dbReference>
<reference evidence="11 12" key="1">
    <citation type="journal article" date="2017" name="Genome Announc.">
        <title>Draft Genome Sequences of Salinivibrio proteolyticus, Salinivibrio sharmensis, Salinivibrio siamensis, Salinivibrio costicola subsp. alcaliphilus, Salinivibrio costicola subsp. vallismortis, and 29 New Isolates Belonging to the Genus Salinivibrio.</title>
        <authorList>
            <person name="Lopez-Hermoso C."/>
            <person name="de la Haba R.R."/>
            <person name="Sanchez-Porro C."/>
            <person name="Bayliss S.C."/>
            <person name="Feil E.J."/>
            <person name="Ventosa A."/>
        </authorList>
    </citation>
    <scope>NUCLEOTIDE SEQUENCE [LARGE SCALE GENOMIC DNA]</scope>
    <source>
        <strain evidence="11 12">JCM 14472</strain>
    </source>
</reference>
<keyword evidence="2" id="KW-1003">Cell membrane</keyword>
<dbReference type="Proteomes" id="UP000189410">
    <property type="component" value="Unassembled WGS sequence"/>
</dbReference>
<evidence type="ECO:0000256" key="6">
    <source>
        <dbReference type="ARBA" id="ARBA00022989"/>
    </source>
</evidence>
<dbReference type="GO" id="GO:0016740">
    <property type="term" value="F:transferase activity"/>
    <property type="evidence" value="ECO:0007669"/>
    <property type="project" value="UniProtKB-KW"/>
</dbReference>
<name>A0ABX3K4Q7_9GAMM</name>
<keyword evidence="12" id="KW-1185">Reference proteome</keyword>
<keyword evidence="5 8" id="KW-0812">Transmembrane</keyword>
<evidence type="ECO:0000259" key="9">
    <source>
        <dbReference type="Pfam" id="PF00884"/>
    </source>
</evidence>
<keyword evidence="6 8" id="KW-1133">Transmembrane helix</keyword>
<dbReference type="InterPro" id="IPR000917">
    <property type="entry name" value="Sulfatase_N"/>
</dbReference>
<feature type="domain" description="Sulfatase N-terminal" evidence="9">
    <location>
        <begin position="235"/>
        <end position="456"/>
    </location>
</feature>
<feature type="transmembrane region" description="Helical" evidence="8">
    <location>
        <begin position="42"/>
        <end position="63"/>
    </location>
</feature>
<evidence type="ECO:0000256" key="4">
    <source>
        <dbReference type="ARBA" id="ARBA00022679"/>
    </source>
</evidence>
<keyword evidence="4 11" id="KW-0808">Transferase</keyword>
<feature type="transmembrane region" description="Helical" evidence="8">
    <location>
        <begin position="12"/>
        <end position="30"/>
    </location>
</feature>
<evidence type="ECO:0000313" key="11">
    <source>
        <dbReference type="EMBL" id="OOE78511.1"/>
    </source>
</evidence>
<dbReference type="NCBIfam" id="NF028537">
    <property type="entry name" value="P_eth_NH2_trans"/>
    <property type="match status" value="1"/>
</dbReference>